<dbReference type="NCBIfam" id="TIGR00049">
    <property type="entry name" value="iron-sulfur cluster assembly accessory protein"/>
    <property type="match status" value="1"/>
</dbReference>
<protein>
    <recommendedName>
        <fullName evidence="3">Iron-binding protein IscA</fullName>
    </recommendedName>
    <alternativeName>
        <fullName evidence="6">Iron-sulfur cluster assembly protein</fullName>
    </alternativeName>
</protein>
<dbReference type="PANTHER" id="PTHR10072">
    <property type="entry name" value="IRON-SULFUR CLUSTER ASSEMBLY PROTEIN"/>
    <property type="match status" value="1"/>
</dbReference>
<dbReference type="EMBL" id="BAABKD010000002">
    <property type="protein sequence ID" value="GAA5085177.1"/>
    <property type="molecule type" value="Genomic_DNA"/>
</dbReference>
<dbReference type="Proteomes" id="UP001500227">
    <property type="component" value="Unassembled WGS sequence"/>
</dbReference>
<feature type="domain" description="Core" evidence="7">
    <location>
        <begin position="1"/>
        <end position="103"/>
    </location>
</feature>
<evidence type="ECO:0000256" key="6">
    <source>
        <dbReference type="ARBA" id="ARBA00032050"/>
    </source>
</evidence>
<dbReference type="SUPFAM" id="SSF89360">
    <property type="entry name" value="HesB-like domain"/>
    <property type="match status" value="1"/>
</dbReference>
<gene>
    <name evidence="8" type="primary">iscA</name>
    <name evidence="8" type="ORF">GCM10023337_03580</name>
</gene>
<dbReference type="InterPro" id="IPR017870">
    <property type="entry name" value="FeS_cluster_insertion_CS"/>
</dbReference>
<dbReference type="RefSeq" id="WP_260649594.1">
    <property type="nucleotide sequence ID" value="NZ_BAABKD010000002.1"/>
</dbReference>
<evidence type="ECO:0000313" key="8">
    <source>
        <dbReference type="EMBL" id="GAA5085177.1"/>
    </source>
</evidence>
<comment type="cofactor">
    <cofactor evidence="1">
        <name>Fe cation</name>
        <dbReference type="ChEBI" id="CHEBI:24875"/>
    </cofactor>
</comment>
<dbReference type="InterPro" id="IPR016092">
    <property type="entry name" value="ATAP"/>
</dbReference>
<evidence type="ECO:0000256" key="4">
    <source>
        <dbReference type="ARBA" id="ARBA00022723"/>
    </source>
</evidence>
<comment type="caution">
    <text evidence="8">The sequence shown here is derived from an EMBL/GenBank/DDBJ whole genome shotgun (WGS) entry which is preliminary data.</text>
</comment>
<dbReference type="InterPro" id="IPR035903">
    <property type="entry name" value="HesB-like_dom_sf"/>
</dbReference>
<dbReference type="Gene3D" id="2.60.300.12">
    <property type="entry name" value="HesB-like domain"/>
    <property type="match status" value="1"/>
</dbReference>
<dbReference type="PROSITE" id="PS01152">
    <property type="entry name" value="HESB"/>
    <property type="match status" value="1"/>
</dbReference>
<evidence type="ECO:0000259" key="7">
    <source>
        <dbReference type="Pfam" id="PF01521"/>
    </source>
</evidence>
<evidence type="ECO:0000313" key="9">
    <source>
        <dbReference type="Proteomes" id="UP001500227"/>
    </source>
</evidence>
<name>A0ABP9LZ73_9BURK</name>
<dbReference type="InterPro" id="IPR011302">
    <property type="entry name" value="IscA_proteobact"/>
</dbReference>
<evidence type="ECO:0000256" key="2">
    <source>
        <dbReference type="ARBA" id="ARBA00006718"/>
    </source>
</evidence>
<keyword evidence="9" id="KW-1185">Reference proteome</keyword>
<organism evidence="8 9">
    <name type="scientific">Paenalcaligenes hermetiae</name>
    <dbReference type="NCBI Taxonomy" id="1157987"/>
    <lineage>
        <taxon>Bacteria</taxon>
        <taxon>Pseudomonadati</taxon>
        <taxon>Pseudomonadota</taxon>
        <taxon>Betaproteobacteria</taxon>
        <taxon>Burkholderiales</taxon>
        <taxon>Alcaligenaceae</taxon>
        <taxon>Paenalcaligenes</taxon>
    </lineage>
</organism>
<keyword evidence="4" id="KW-0479">Metal-binding</keyword>
<sequence length="107" mass="11721">MSITLTAQAAEHINKHIEKRGSGLGLRLGVRLTGCSGMAYDVDYVDQANENDHIFEDHGVKVFVDPRSLPFVDGTEIDFVRQGLSATFKFKNPNEKAACGCGESFMV</sequence>
<keyword evidence="5" id="KW-0408">Iron</keyword>
<reference evidence="9" key="1">
    <citation type="journal article" date="2019" name="Int. J. Syst. Evol. Microbiol.">
        <title>The Global Catalogue of Microorganisms (GCM) 10K type strain sequencing project: providing services to taxonomists for standard genome sequencing and annotation.</title>
        <authorList>
            <consortium name="The Broad Institute Genomics Platform"/>
            <consortium name="The Broad Institute Genome Sequencing Center for Infectious Disease"/>
            <person name="Wu L."/>
            <person name="Ma J."/>
        </authorList>
    </citation>
    <scope>NUCLEOTIDE SEQUENCE [LARGE SCALE GENOMIC DNA]</scope>
    <source>
        <strain evidence="9">JCM 18423</strain>
    </source>
</reference>
<dbReference type="PANTHER" id="PTHR10072:SF41">
    <property type="entry name" value="IRON-SULFUR CLUSTER ASSEMBLY 1 HOMOLOG, MITOCHONDRIAL"/>
    <property type="match status" value="1"/>
</dbReference>
<dbReference type="NCBIfam" id="TIGR02011">
    <property type="entry name" value="IscA"/>
    <property type="match status" value="1"/>
</dbReference>
<dbReference type="Pfam" id="PF01521">
    <property type="entry name" value="Fe-S_biosyn"/>
    <property type="match status" value="1"/>
</dbReference>
<evidence type="ECO:0000256" key="3">
    <source>
        <dbReference type="ARBA" id="ARBA00014591"/>
    </source>
</evidence>
<comment type="similarity">
    <text evidence="2">Belongs to the HesB/IscA family.</text>
</comment>
<evidence type="ECO:0000256" key="5">
    <source>
        <dbReference type="ARBA" id="ARBA00023004"/>
    </source>
</evidence>
<evidence type="ECO:0000256" key="1">
    <source>
        <dbReference type="ARBA" id="ARBA00001962"/>
    </source>
</evidence>
<proteinExistence type="inferred from homology"/>
<accession>A0ABP9LZ73</accession>
<dbReference type="InterPro" id="IPR050322">
    <property type="entry name" value="Fe-S_cluster_asmbl/transfer"/>
</dbReference>
<dbReference type="InterPro" id="IPR000361">
    <property type="entry name" value="ATAP_core_dom"/>
</dbReference>